<dbReference type="GeneID" id="18871781"/>
<dbReference type="InterPro" id="IPR052233">
    <property type="entry name" value="Rho-type_GEFs"/>
</dbReference>
<dbReference type="InterPro" id="IPR035899">
    <property type="entry name" value="DBL_dom_sf"/>
</dbReference>
<dbReference type="InterPro" id="IPR001180">
    <property type="entry name" value="CNH_dom"/>
</dbReference>
<dbReference type="SMART" id="SM00233">
    <property type="entry name" value="PH"/>
    <property type="match status" value="1"/>
</dbReference>
<dbReference type="InParanoid" id="G3AFP2"/>
<protein>
    <recommendedName>
        <fullName evidence="8">Rho1 guanine nucleotide exchange factor TUS1</fullName>
    </recommendedName>
</protein>
<dbReference type="SUPFAM" id="SSF50729">
    <property type="entry name" value="PH domain-like"/>
    <property type="match status" value="1"/>
</dbReference>
<feature type="region of interest" description="Disordered" evidence="2">
    <location>
        <begin position="828"/>
        <end position="859"/>
    </location>
</feature>
<sequence>MSQHSPSSGKRSLRRKPPAEMEPLNQPVPANNSTFPYTTRSTQQPFQPEVDPHFKRRPSQDYSPSNQQRYEFLNYDTSIAPDYSHADQSYEDTFASLDSPKPKGPRQIWEYNEHEYREASPTPLGNNRDLDHRHATRDRSPIHIDRTKPKERAFQEMSRSNSIPSVATPYPTKPVEEEIFDEEFAFTVSPPDTKRTNETDRIPSLVQRRSMPALPVSTLAHSTNYNNLASIGHDARNLNAPEFDENEFIESQGSSSRWNSIRSHDSYYAVTDNPFFDEEELEMRTESPTSDYFDYSILPDIPTGKDASFLEPTIPPHTHIPIPGIPSIPRATPYKKLPVIPLDLPELPFSSSLLLSQHFQICENIWSLSSIFQWCLELRSWSRDQTISKRELKKALIRLFAFHRSDFALDVITRNANIVLTSLVDSGAIVLVDGKGSEEEKKGITMASDVYVNGVLPDFTQCYSVFPHAEDDETSYQCYSSSCYSNEVRKYEARRRTTNIKDIVLENDWATHWHLSAEDLRGIEQGLIKRQSYVFDLLRYEQTFIQRAKCFIEIVVPEFVPHMRELFKPEITKKFEQDVVEPGRKILEIHQTQLFEPLLRILIAEGKFIRDLVSISNIYNDWAIEVRPFLMQYMSCMPLIEELLSTPSLKTWVDNHIGNLKRVKELKVNVAILFISTFNSRYQSLPLQLLDIRKKYDESDEEYHALTKASETIKKLGSKINESKRMADNVHTIGMIKNQLVWKNNLQPTNLNLGSTNRKFICRGDMTRKGEMKITTWINHIILLDNYMIITDRVKNSKARGYSYRIIEDPIPVEFLIVEEKAMTGVTTNTLPLPRNGTNQLPTPPPTTTTTSNTLDSLGDDDDSATFALKIRFAGRQKHTYTFSCKSERERGEWIRFLSETKSALGKRLKPSEPFDMKLVSNTCFGYEFPNRITKLQICAPYDPIYEISQDSLRKLTQLGYKSDLYSFPNSRNHVVFSRVNYLCSFTYKGGRYHFIGLATGLYCCEAKNRWKKILNGADFTKIHVDVVAGIVIVLGDKHLKYFLLSQLLLVYTEKKSEVTSIPVSKEPVLFFSVGRHKNITMLFYAKRKSNGTTHFKVLIPETDNHGVFSRFKEERKFYIQAECYGISIFNSSFAVHTNKGFEILELDKLIPRSVPDLPLPDVENKKKIDQFQRRTSNSSNVAVEIIRKLVSSSNMKPLGMFKLNNNTEFLLVYNEFAIFINKHGKLSRLSVLRFEFKARSIQFANNHLCIICEEVIEIWSISDFVKGTNKLMQVITGKDIRSISDDQIAIAMANPMVLGLQLVFQLISKAGE</sequence>
<dbReference type="InterPro" id="IPR001849">
    <property type="entry name" value="PH_domain"/>
</dbReference>
<feature type="compositionally biased region" description="Polar residues" evidence="2">
    <location>
        <begin position="28"/>
        <end position="46"/>
    </location>
</feature>
<reference evidence="6 7" key="1">
    <citation type="journal article" date="2011" name="Proc. Natl. Acad. Sci. U.S.A.">
        <title>Comparative genomics of xylose-fermenting fungi for enhanced biofuel production.</title>
        <authorList>
            <person name="Wohlbach D.J."/>
            <person name="Kuo A."/>
            <person name="Sato T.K."/>
            <person name="Potts K.M."/>
            <person name="Salamov A.A."/>
            <person name="LaButti K.M."/>
            <person name="Sun H."/>
            <person name="Clum A."/>
            <person name="Pangilinan J.L."/>
            <person name="Lindquist E.A."/>
            <person name="Lucas S."/>
            <person name="Lapidus A."/>
            <person name="Jin M."/>
            <person name="Gunawan C."/>
            <person name="Balan V."/>
            <person name="Dale B.E."/>
            <person name="Jeffries T.W."/>
            <person name="Zinkel R."/>
            <person name="Barry K.W."/>
            <person name="Grigoriev I.V."/>
            <person name="Gasch A.P."/>
        </authorList>
    </citation>
    <scope>NUCLEOTIDE SEQUENCE [LARGE SCALE GENOMIC DNA]</scope>
    <source>
        <strain evidence="7">NRRL Y-27907 / 11-Y1</strain>
    </source>
</reference>
<feature type="domain" description="PH" evidence="3">
    <location>
        <begin position="759"/>
        <end position="903"/>
    </location>
</feature>
<dbReference type="OMA" id="HEIITWE"/>
<dbReference type="RefSeq" id="XP_007372443.1">
    <property type="nucleotide sequence ID" value="XM_007372381.1"/>
</dbReference>
<dbReference type="Proteomes" id="UP000000709">
    <property type="component" value="Unassembled WGS sequence"/>
</dbReference>
<dbReference type="SMART" id="SM00036">
    <property type="entry name" value="CNH"/>
    <property type="match status" value="1"/>
</dbReference>
<dbReference type="EMBL" id="GL996499">
    <property type="protein sequence ID" value="EGW35031.1"/>
    <property type="molecule type" value="Genomic_DNA"/>
</dbReference>
<dbReference type="OrthoDB" id="660555at2759"/>
<dbReference type="Gene3D" id="1.20.900.10">
    <property type="entry name" value="Dbl homology (DH) domain"/>
    <property type="match status" value="1"/>
</dbReference>
<evidence type="ECO:0000256" key="1">
    <source>
        <dbReference type="ARBA" id="ARBA00022658"/>
    </source>
</evidence>
<feature type="domain" description="CNH" evidence="5">
    <location>
        <begin position="977"/>
        <end position="1291"/>
    </location>
</feature>
<feature type="domain" description="DH" evidence="4">
    <location>
        <begin position="529"/>
        <end position="723"/>
    </location>
</feature>
<dbReference type="GO" id="GO:0005085">
    <property type="term" value="F:guanyl-nucleotide exchange factor activity"/>
    <property type="evidence" value="ECO:0007669"/>
    <property type="project" value="UniProtKB-KW"/>
</dbReference>
<keyword evidence="7" id="KW-1185">Reference proteome</keyword>
<feature type="compositionally biased region" description="Polar residues" evidence="2">
    <location>
        <begin position="1"/>
        <end position="10"/>
    </location>
</feature>
<dbReference type="Gene3D" id="2.30.29.30">
    <property type="entry name" value="Pleckstrin-homology domain (PH domain)/Phosphotyrosine-binding domain (PTB)"/>
    <property type="match status" value="1"/>
</dbReference>
<dbReference type="SUPFAM" id="SSF48065">
    <property type="entry name" value="DBL homology domain (DH-domain)"/>
    <property type="match status" value="1"/>
</dbReference>
<dbReference type="PANTHER" id="PTHR46572">
    <property type="entry name" value="RHO1 GDP-GTP EXCHANGE PROTEIN 1-RELATED"/>
    <property type="match status" value="1"/>
</dbReference>
<evidence type="ECO:0000313" key="7">
    <source>
        <dbReference type="Proteomes" id="UP000000709"/>
    </source>
</evidence>
<gene>
    <name evidence="6" type="ORF">SPAPADRAFT_53388</name>
</gene>
<feature type="compositionally biased region" description="Polar residues" evidence="2">
    <location>
        <begin position="60"/>
        <end position="69"/>
    </location>
</feature>
<dbReference type="HOGENOM" id="CLU_004667_0_0_1"/>
<dbReference type="InterPro" id="IPR011993">
    <property type="entry name" value="PH-like_dom_sf"/>
</dbReference>
<dbReference type="KEGG" id="spaa:SPAPADRAFT_53388"/>
<proteinExistence type="predicted"/>
<evidence type="ECO:0000259" key="4">
    <source>
        <dbReference type="PROSITE" id="PS50010"/>
    </source>
</evidence>
<dbReference type="eggNOG" id="KOG4305">
    <property type="taxonomic scope" value="Eukaryota"/>
</dbReference>
<dbReference type="PROSITE" id="PS50003">
    <property type="entry name" value="PH_DOMAIN"/>
    <property type="match status" value="1"/>
</dbReference>
<organism evidence="7">
    <name type="scientific">Spathaspora passalidarum (strain NRRL Y-27907 / 11-Y1)</name>
    <dbReference type="NCBI Taxonomy" id="619300"/>
    <lineage>
        <taxon>Eukaryota</taxon>
        <taxon>Fungi</taxon>
        <taxon>Dikarya</taxon>
        <taxon>Ascomycota</taxon>
        <taxon>Saccharomycotina</taxon>
        <taxon>Pichiomycetes</taxon>
        <taxon>Debaryomycetaceae</taxon>
        <taxon>Spathaspora</taxon>
    </lineage>
</organism>
<feature type="region of interest" description="Disordered" evidence="2">
    <location>
        <begin position="1"/>
        <end position="106"/>
    </location>
</feature>
<keyword evidence="1" id="KW-0344">Guanine-nucleotide releasing factor</keyword>
<dbReference type="PANTHER" id="PTHR46572:SF1">
    <property type="entry name" value="RHO1 GUANINE NUCLEOTIDE EXCHANGE FACTOR TUS1"/>
    <property type="match status" value="1"/>
</dbReference>
<evidence type="ECO:0000256" key="2">
    <source>
        <dbReference type="SAM" id="MobiDB-lite"/>
    </source>
</evidence>
<name>G3AFP2_SPAPN</name>
<dbReference type="PROSITE" id="PS50219">
    <property type="entry name" value="CNH"/>
    <property type="match status" value="1"/>
</dbReference>
<dbReference type="InterPro" id="IPR057283">
    <property type="entry name" value="RGF3_WH"/>
</dbReference>
<evidence type="ECO:0000259" key="5">
    <source>
        <dbReference type="PROSITE" id="PS50219"/>
    </source>
</evidence>
<evidence type="ECO:0008006" key="8">
    <source>
        <dbReference type="Google" id="ProtNLM"/>
    </source>
</evidence>
<accession>G3AFP2</accession>
<dbReference type="Pfam" id="PF00780">
    <property type="entry name" value="CNH"/>
    <property type="match status" value="1"/>
</dbReference>
<evidence type="ECO:0000313" key="6">
    <source>
        <dbReference type="EMBL" id="EGW35031.1"/>
    </source>
</evidence>
<dbReference type="PROSITE" id="PS50010">
    <property type="entry name" value="DH_2"/>
    <property type="match status" value="1"/>
</dbReference>
<feature type="compositionally biased region" description="Low complexity" evidence="2">
    <location>
        <begin position="848"/>
        <end position="857"/>
    </location>
</feature>
<dbReference type="FunCoup" id="G3AFP2">
    <property type="interactions" value="121"/>
</dbReference>
<dbReference type="InterPro" id="IPR000219">
    <property type="entry name" value="DH_dom"/>
</dbReference>
<dbReference type="STRING" id="619300.G3AFP2"/>
<evidence type="ECO:0000259" key="3">
    <source>
        <dbReference type="PROSITE" id="PS50003"/>
    </source>
</evidence>
<dbReference type="Pfam" id="PF23582">
    <property type="entry name" value="WHD_RGF3"/>
    <property type="match status" value="1"/>
</dbReference>